<protein>
    <submittedName>
        <fullName evidence="1">Uncharacterized protein</fullName>
    </submittedName>
</protein>
<sequence>MRQLHVCKLLPIIAYGCAAWFFDYQGTIRQGHILQHLVKQLDTLQGELLVQISGAMKNTSRILLRKELHIYPLSHSLRIKATAHHASVYDTEHAKELRLIRERAGLCAHRLKAHPFTQLDILAAKLKNMAQLRQKRHNGHVTEGMWNGDPDWAQGRQYTIKQTTLDMLNFQASAAWEQYQSSHVPSSPEGKALAL</sequence>
<reference evidence="1 2" key="1">
    <citation type="journal article" date="2011" name="Genome Biol.">
        <title>Comparative genome sequence analysis underscores mycoparasitism as the ancestral life style of Trichoderma.</title>
        <authorList>
            <person name="Kubicek C.P."/>
            <person name="Herrera-Estrella A."/>
            <person name="Seidl-Seiboth V."/>
            <person name="Martinez D.A."/>
            <person name="Druzhinina I.S."/>
            <person name="Thon M."/>
            <person name="Zeilinger S."/>
            <person name="Casas-Flores S."/>
            <person name="Horwitz B.A."/>
            <person name="Mukherjee P.K."/>
            <person name="Mukherjee M."/>
            <person name="Kredics L."/>
            <person name="Alcaraz L.D."/>
            <person name="Aerts A."/>
            <person name="Antal Z."/>
            <person name="Atanasova L."/>
            <person name="Cervantes-Badillo M.G."/>
            <person name="Challacombe J."/>
            <person name="Chertkov O."/>
            <person name="McCluskey K."/>
            <person name="Coulpier F."/>
            <person name="Deshpande N."/>
            <person name="von Doehren H."/>
            <person name="Ebbole D.J."/>
            <person name="Esquivel-Naranjo E.U."/>
            <person name="Fekete E."/>
            <person name="Flipphi M."/>
            <person name="Glaser F."/>
            <person name="Gomez-Rodriguez E.Y."/>
            <person name="Gruber S."/>
            <person name="Han C."/>
            <person name="Henrissat B."/>
            <person name="Hermosa R."/>
            <person name="Hernandez-Onate M."/>
            <person name="Karaffa L."/>
            <person name="Kosti I."/>
            <person name="Le Crom S."/>
            <person name="Lindquist E."/>
            <person name="Lucas S."/>
            <person name="Luebeck M."/>
            <person name="Luebeck P.S."/>
            <person name="Margeot A."/>
            <person name="Metz B."/>
            <person name="Misra M."/>
            <person name="Nevalainen H."/>
            <person name="Omann M."/>
            <person name="Packer N."/>
            <person name="Perrone G."/>
            <person name="Uresti-Rivera E.E."/>
            <person name="Salamov A."/>
            <person name="Schmoll M."/>
            <person name="Seiboth B."/>
            <person name="Shapiro H."/>
            <person name="Sukno S."/>
            <person name="Tamayo-Ramos J.A."/>
            <person name="Tisch D."/>
            <person name="Wiest A."/>
            <person name="Wilkinson H.H."/>
            <person name="Zhang M."/>
            <person name="Coutinho P.M."/>
            <person name="Kenerley C.M."/>
            <person name="Monte E."/>
            <person name="Baker S.E."/>
            <person name="Grigoriev I.V."/>
        </authorList>
    </citation>
    <scope>NUCLEOTIDE SEQUENCE [LARGE SCALE GENOMIC DNA]</scope>
    <source>
        <strain evidence="2">ATCC 20476 / IMI 206040</strain>
    </source>
</reference>
<feature type="non-terminal residue" evidence="1">
    <location>
        <position position="195"/>
    </location>
</feature>
<proteinExistence type="predicted"/>
<dbReference type="KEGG" id="tatv:25778727"/>
<gene>
    <name evidence="1" type="ORF">TRIATDRAFT_254222</name>
</gene>
<dbReference type="HOGENOM" id="CLU_1399339_0_0_1"/>
<dbReference type="EMBL" id="ABDG02000012">
    <property type="protein sequence ID" value="EHK50901.1"/>
    <property type="molecule type" value="Genomic_DNA"/>
</dbReference>
<name>G9NEK3_HYPAI</name>
<dbReference type="AlphaFoldDB" id="G9NEK3"/>
<dbReference type="Proteomes" id="UP000005426">
    <property type="component" value="Unassembled WGS sequence"/>
</dbReference>
<dbReference type="OrthoDB" id="4842715at2759"/>
<dbReference type="GeneID" id="25778727"/>
<keyword evidence="2" id="KW-1185">Reference proteome</keyword>
<evidence type="ECO:0000313" key="2">
    <source>
        <dbReference type="Proteomes" id="UP000005426"/>
    </source>
</evidence>
<accession>G9NEK3</accession>
<dbReference type="STRING" id="452589.G9NEK3"/>
<evidence type="ECO:0000313" key="1">
    <source>
        <dbReference type="EMBL" id="EHK50901.1"/>
    </source>
</evidence>
<comment type="caution">
    <text evidence="1">The sequence shown here is derived from an EMBL/GenBank/DDBJ whole genome shotgun (WGS) entry which is preliminary data.</text>
</comment>
<organism evidence="1 2">
    <name type="scientific">Hypocrea atroviridis (strain ATCC 20476 / IMI 206040)</name>
    <name type="common">Trichoderma atroviride</name>
    <dbReference type="NCBI Taxonomy" id="452589"/>
    <lineage>
        <taxon>Eukaryota</taxon>
        <taxon>Fungi</taxon>
        <taxon>Dikarya</taxon>
        <taxon>Ascomycota</taxon>
        <taxon>Pezizomycotina</taxon>
        <taxon>Sordariomycetes</taxon>
        <taxon>Hypocreomycetidae</taxon>
        <taxon>Hypocreales</taxon>
        <taxon>Hypocreaceae</taxon>
        <taxon>Trichoderma</taxon>
    </lineage>
</organism>
<dbReference type="eggNOG" id="KOG1075">
    <property type="taxonomic scope" value="Eukaryota"/>
</dbReference>